<dbReference type="RefSeq" id="WP_188025986.1">
    <property type="nucleotide sequence ID" value="NZ_JACHGR010000003.1"/>
</dbReference>
<keyword evidence="13 32" id="KW-0808">Transferase</keyword>
<dbReference type="Pfam" id="PF17092">
    <property type="entry name" value="PCB_OB"/>
    <property type="match status" value="1"/>
</dbReference>
<dbReference type="PANTHER" id="PTHR32282">
    <property type="entry name" value="BINDING PROTEIN TRANSPEPTIDASE, PUTATIVE-RELATED"/>
    <property type="match status" value="1"/>
</dbReference>
<evidence type="ECO:0000256" key="10">
    <source>
        <dbReference type="ARBA" id="ARBA00022645"/>
    </source>
</evidence>
<dbReference type="GO" id="GO:0030288">
    <property type="term" value="C:outer membrane-bounded periplasmic space"/>
    <property type="evidence" value="ECO:0007669"/>
    <property type="project" value="TreeGrafter"/>
</dbReference>
<accession>A0A841G7X5</accession>
<evidence type="ECO:0000256" key="5">
    <source>
        <dbReference type="ARBA" id="ARBA00007739"/>
    </source>
</evidence>
<keyword evidence="11" id="KW-0645">Protease</keyword>
<keyword evidence="17" id="KW-0735">Signal-anchor</keyword>
<dbReference type="AlphaFoldDB" id="A0A841G7X5"/>
<dbReference type="GO" id="GO:0006508">
    <property type="term" value="P:proteolysis"/>
    <property type="evidence" value="ECO:0007669"/>
    <property type="project" value="UniProtKB-KW"/>
</dbReference>
<dbReference type="SUPFAM" id="SSF53955">
    <property type="entry name" value="Lysozyme-like"/>
    <property type="match status" value="1"/>
</dbReference>
<evidence type="ECO:0000256" key="13">
    <source>
        <dbReference type="ARBA" id="ARBA00022679"/>
    </source>
</evidence>
<comment type="pathway">
    <text evidence="27">Glycan biosynthesis.</text>
</comment>
<dbReference type="InterPro" id="IPR001264">
    <property type="entry name" value="Glyco_trans_51"/>
</dbReference>
<dbReference type="GO" id="GO:0009252">
    <property type="term" value="P:peptidoglycan biosynthetic process"/>
    <property type="evidence" value="ECO:0007669"/>
    <property type="project" value="UniProtKB-UniPathway"/>
</dbReference>
<gene>
    <name evidence="32" type="ORF">HNR75_001096</name>
</gene>
<evidence type="ECO:0000256" key="4">
    <source>
        <dbReference type="ARBA" id="ARBA00007090"/>
    </source>
</evidence>
<reference evidence="32 33" key="1">
    <citation type="submission" date="2020-08" db="EMBL/GenBank/DDBJ databases">
        <title>Genomic Encyclopedia of Type Strains, Phase IV (KMG-IV): sequencing the most valuable type-strain genomes for metagenomic binning, comparative biology and taxonomic classification.</title>
        <authorList>
            <person name="Goeker M."/>
        </authorList>
    </citation>
    <scope>NUCLEOTIDE SEQUENCE [LARGE SCALE GENOMIC DNA]</scope>
    <source>
        <strain evidence="32 33">DSM 22975</strain>
    </source>
</reference>
<name>A0A841G7X5_9GAMM</name>
<evidence type="ECO:0000256" key="6">
    <source>
        <dbReference type="ARBA" id="ARBA00012448"/>
    </source>
</evidence>
<sequence>MFKWLKRLLWLLILLFSIGIAAVAAFYFHLEQGLPDVSTLKDTTWETPLRVYSADGELMSEFGDVRRIPLQLDQIPQRMQQAFLAIEDSRFYEHPGIDLIGIARAGFVWAVSGQMRQGASTITQQVARNFFLSREKTLSRKIKEVFLAWRIERELTKGEILELYLNKIPLGYRSYGVGAAAQVYYGKTVDQLTLGEIAVIAGLPKAPSMLNPIRSPQRALARRNLVLSRMLQLGMIDESEYQQAVKEPIITRYHGTNVGLDAPYLAEMVRKFMLNTYGEESYSKGYHVYTTISSAQQQAAHSAVFKGLLDYDIRHGYRGAEKHLWTKGSGWDHEQINNYLADLPSYEPFEPAIVTAVHNKDVAIVIKGGLDASISWDGLKWARPFISDDRQGVAPRKAADVLQAGDLIWVWQDENSDLLRLAQIPDANAAFVALNPKNGAIQALVGGFSFEISKFNRVEQARRQIGSNIKPFIYSSALANGFTLASIINDAPITQWDGGTSGWSPKNSPPQYDGPISLREALARSKNVVTVRLLRSVGIDNVLNYLRLFGFPDSSLQRNESISLGTAEFTPLELVTGYAAFANGGFKVTPYFIDRIEDASGKVIYEAAPPIACAGCGQLAEAGLDSASSYADELGDWLSQCPIDPVTSGQQAPRIISGANAFLVTEALHSAIYGGADRGLGRWMGTGWRAAKELKRNDLAGKTGTTNEAKDAWFSGFTPNVVATAWVGFDDHRRALGRSIAGNEYGASAAQPIWIDYMKVALKGVPDRAFPQPDDVVTVQVNNYSGLAMNGSAPGSRQEFFEKGTEPTAVSQQESVLFDDGDVNTPSSPTQTPTSPSAPVGDTGTDDIF</sequence>
<comment type="subcellular location">
    <subcellularLocation>
        <location evidence="2">Cell inner membrane</location>
        <topology evidence="2">Single-pass type II membrane protein</topology>
    </subcellularLocation>
</comment>
<feature type="domain" description="Penicillin-binding protein OB-like" evidence="31">
    <location>
        <begin position="317"/>
        <end position="426"/>
    </location>
</feature>
<dbReference type="EC" id="3.4.16.4" evidence="6"/>
<evidence type="ECO:0000256" key="11">
    <source>
        <dbReference type="ARBA" id="ARBA00022670"/>
    </source>
</evidence>
<evidence type="ECO:0000256" key="22">
    <source>
        <dbReference type="ARBA" id="ARBA00023268"/>
    </source>
</evidence>
<dbReference type="EMBL" id="JACHGR010000003">
    <property type="protein sequence ID" value="MBB6055214.1"/>
    <property type="molecule type" value="Genomic_DNA"/>
</dbReference>
<evidence type="ECO:0000256" key="3">
    <source>
        <dbReference type="ARBA" id="ARBA00004752"/>
    </source>
</evidence>
<keyword evidence="14" id="KW-0812">Transmembrane</keyword>
<comment type="catalytic activity">
    <reaction evidence="26">
        <text>[GlcNAc-(1-&gt;4)-Mur2Ac(oyl-L-Ala-gamma-D-Glu-L-Lys-D-Ala-D-Ala)](n)-di-trans,octa-cis-undecaprenyl diphosphate + beta-D-GlcNAc-(1-&gt;4)-Mur2Ac(oyl-L-Ala-gamma-D-Glu-L-Lys-D-Ala-D-Ala)-di-trans,octa-cis-undecaprenyl diphosphate = [GlcNAc-(1-&gt;4)-Mur2Ac(oyl-L-Ala-gamma-D-Glu-L-Lys-D-Ala-D-Ala)](n+1)-di-trans,octa-cis-undecaprenyl diphosphate + di-trans,octa-cis-undecaprenyl diphosphate + H(+)</text>
        <dbReference type="Rhea" id="RHEA:23708"/>
        <dbReference type="Rhea" id="RHEA-COMP:9602"/>
        <dbReference type="Rhea" id="RHEA-COMP:9603"/>
        <dbReference type="ChEBI" id="CHEBI:15378"/>
        <dbReference type="ChEBI" id="CHEBI:58405"/>
        <dbReference type="ChEBI" id="CHEBI:60033"/>
        <dbReference type="ChEBI" id="CHEBI:78435"/>
        <dbReference type="EC" id="2.4.99.28"/>
    </reaction>
</comment>
<keyword evidence="16" id="KW-0133">Cell shape</keyword>
<dbReference type="PANTHER" id="PTHR32282:SF27">
    <property type="entry name" value="PENICILLIN-BINDING PROTEIN 1A"/>
    <property type="match status" value="1"/>
</dbReference>
<keyword evidence="9" id="KW-0997">Cell inner membrane</keyword>
<dbReference type="Pfam" id="PF00905">
    <property type="entry name" value="Transpeptidase"/>
    <property type="match status" value="1"/>
</dbReference>
<keyword evidence="15 32" id="KW-0378">Hydrolase</keyword>
<evidence type="ECO:0000256" key="16">
    <source>
        <dbReference type="ARBA" id="ARBA00022960"/>
    </source>
</evidence>
<dbReference type="InterPro" id="IPR036950">
    <property type="entry name" value="PBP_transglycosylase"/>
</dbReference>
<evidence type="ECO:0000259" key="30">
    <source>
        <dbReference type="Pfam" id="PF00912"/>
    </source>
</evidence>
<dbReference type="GO" id="GO:0008955">
    <property type="term" value="F:peptidoglycan glycosyltransferase activity"/>
    <property type="evidence" value="ECO:0007669"/>
    <property type="project" value="UniProtKB-EC"/>
</dbReference>
<dbReference type="SUPFAM" id="SSF56601">
    <property type="entry name" value="beta-lactamase/transpeptidase-like"/>
    <property type="match status" value="1"/>
</dbReference>
<dbReference type="InterPro" id="IPR031376">
    <property type="entry name" value="PCB_OB"/>
</dbReference>
<comment type="pathway">
    <text evidence="3">Cell wall biogenesis; peptidoglycan biosynthesis.</text>
</comment>
<keyword evidence="8" id="KW-1003">Cell membrane</keyword>
<dbReference type="Gene3D" id="1.10.3810.10">
    <property type="entry name" value="Biosynthetic peptidoglycan transglycosylase-like"/>
    <property type="match status" value="1"/>
</dbReference>
<feature type="domain" description="Glycosyl transferase family 51" evidence="30">
    <location>
        <begin position="56"/>
        <end position="230"/>
    </location>
</feature>
<dbReference type="GO" id="GO:0071555">
    <property type="term" value="P:cell wall organization"/>
    <property type="evidence" value="ECO:0007669"/>
    <property type="project" value="UniProtKB-KW"/>
</dbReference>
<dbReference type="InterPro" id="IPR001460">
    <property type="entry name" value="PCN-bd_Tpept"/>
</dbReference>
<evidence type="ECO:0000256" key="12">
    <source>
        <dbReference type="ARBA" id="ARBA00022676"/>
    </source>
</evidence>
<evidence type="ECO:0000256" key="15">
    <source>
        <dbReference type="ARBA" id="ARBA00022801"/>
    </source>
</evidence>
<evidence type="ECO:0000256" key="2">
    <source>
        <dbReference type="ARBA" id="ARBA00004249"/>
    </source>
</evidence>
<keyword evidence="23" id="KW-0961">Cell wall biogenesis/degradation</keyword>
<evidence type="ECO:0000256" key="8">
    <source>
        <dbReference type="ARBA" id="ARBA00022475"/>
    </source>
</evidence>
<evidence type="ECO:0000259" key="29">
    <source>
        <dbReference type="Pfam" id="PF00905"/>
    </source>
</evidence>
<evidence type="ECO:0000313" key="32">
    <source>
        <dbReference type="EMBL" id="MBB6055214.1"/>
    </source>
</evidence>
<comment type="function">
    <text evidence="1">Cell wall formation. Synthesis of cross-linked peptidoglycan from the lipid intermediates. The enzyme has a penicillin-insensitive transglycosylase N-terminal domain (formation of linear glycan strands) and a penicillin-sensitive transpeptidase C-terminal domain (cross-linking of the peptide subunits).</text>
</comment>
<evidence type="ECO:0000256" key="18">
    <source>
        <dbReference type="ARBA" id="ARBA00022984"/>
    </source>
</evidence>
<keyword evidence="10" id="KW-0121">Carboxypeptidase</keyword>
<protein>
    <recommendedName>
        <fullName evidence="7">Penicillin-binding protein 1A</fullName>
        <ecNumber evidence="25">2.4.99.28</ecNumber>
        <ecNumber evidence="6">3.4.16.4</ecNumber>
    </recommendedName>
</protein>
<evidence type="ECO:0000256" key="27">
    <source>
        <dbReference type="ARBA" id="ARBA00060592"/>
    </source>
</evidence>
<keyword evidence="21" id="KW-0046">Antibiotic resistance</keyword>
<keyword evidence="12 32" id="KW-0328">Glycosyltransferase</keyword>
<dbReference type="Pfam" id="PF00912">
    <property type="entry name" value="Transgly"/>
    <property type="match status" value="1"/>
</dbReference>
<comment type="caution">
    <text evidence="32">The sequence shown here is derived from an EMBL/GenBank/DDBJ whole genome shotgun (WGS) entry which is preliminary data.</text>
</comment>
<dbReference type="NCBIfam" id="TIGR02074">
    <property type="entry name" value="PBP_1a_fam"/>
    <property type="match status" value="1"/>
</dbReference>
<evidence type="ECO:0000256" key="1">
    <source>
        <dbReference type="ARBA" id="ARBA00002624"/>
    </source>
</evidence>
<dbReference type="GO" id="GO:0008658">
    <property type="term" value="F:penicillin binding"/>
    <property type="evidence" value="ECO:0007669"/>
    <property type="project" value="InterPro"/>
</dbReference>
<evidence type="ECO:0000256" key="23">
    <source>
        <dbReference type="ARBA" id="ARBA00023316"/>
    </source>
</evidence>
<evidence type="ECO:0000256" key="14">
    <source>
        <dbReference type="ARBA" id="ARBA00022692"/>
    </source>
</evidence>
<dbReference type="InterPro" id="IPR050396">
    <property type="entry name" value="Glycosyltr_51/Transpeptidase"/>
</dbReference>
<evidence type="ECO:0000259" key="31">
    <source>
        <dbReference type="Pfam" id="PF17092"/>
    </source>
</evidence>
<evidence type="ECO:0000256" key="26">
    <source>
        <dbReference type="ARBA" id="ARBA00049902"/>
    </source>
</evidence>
<comment type="catalytic activity">
    <reaction evidence="24">
        <text>Preferential cleavage: (Ac)2-L-Lys-D-Ala-|-D-Ala. Also transpeptidation of peptidyl-alanyl moieties that are N-acyl substituents of D-alanine.</text>
        <dbReference type="EC" id="3.4.16.4"/>
    </reaction>
</comment>
<dbReference type="EC" id="2.4.99.28" evidence="25"/>
<keyword evidence="33" id="KW-1185">Reference proteome</keyword>
<dbReference type="InterPro" id="IPR012338">
    <property type="entry name" value="Beta-lactam/transpept-like"/>
</dbReference>
<evidence type="ECO:0000256" key="9">
    <source>
        <dbReference type="ARBA" id="ARBA00022519"/>
    </source>
</evidence>
<feature type="compositionally biased region" description="Low complexity" evidence="28">
    <location>
        <begin position="825"/>
        <end position="837"/>
    </location>
</feature>
<feature type="domain" description="Penicillin-binding protein transpeptidase" evidence="29">
    <location>
        <begin position="430"/>
        <end position="754"/>
    </location>
</feature>
<evidence type="ECO:0000313" key="33">
    <source>
        <dbReference type="Proteomes" id="UP000585721"/>
    </source>
</evidence>
<proteinExistence type="inferred from homology"/>
<dbReference type="UniPathway" id="UPA00219"/>
<comment type="similarity">
    <text evidence="4">In the C-terminal section; belongs to the transpeptidase family.</text>
</comment>
<evidence type="ECO:0000256" key="28">
    <source>
        <dbReference type="SAM" id="MobiDB-lite"/>
    </source>
</evidence>
<evidence type="ECO:0000256" key="24">
    <source>
        <dbReference type="ARBA" id="ARBA00034000"/>
    </source>
</evidence>
<dbReference type="GO" id="GO:0009002">
    <property type="term" value="F:serine-type D-Ala-D-Ala carboxypeptidase activity"/>
    <property type="evidence" value="ECO:0007669"/>
    <property type="project" value="UniProtKB-EC"/>
</dbReference>
<keyword evidence="20" id="KW-0472">Membrane</keyword>
<feature type="region of interest" description="Disordered" evidence="28">
    <location>
        <begin position="792"/>
        <end position="849"/>
    </location>
</feature>
<evidence type="ECO:0000256" key="7">
    <source>
        <dbReference type="ARBA" id="ARBA00018638"/>
    </source>
</evidence>
<evidence type="ECO:0000256" key="20">
    <source>
        <dbReference type="ARBA" id="ARBA00023136"/>
    </source>
</evidence>
<keyword evidence="19" id="KW-1133">Transmembrane helix</keyword>
<organism evidence="32 33">
    <name type="scientific">Tolumonas osonensis</name>
    <dbReference type="NCBI Taxonomy" id="675874"/>
    <lineage>
        <taxon>Bacteria</taxon>
        <taxon>Pseudomonadati</taxon>
        <taxon>Pseudomonadota</taxon>
        <taxon>Gammaproteobacteria</taxon>
        <taxon>Aeromonadales</taxon>
        <taxon>Aeromonadaceae</taxon>
        <taxon>Tolumonas</taxon>
    </lineage>
</organism>
<dbReference type="InterPro" id="IPR023346">
    <property type="entry name" value="Lysozyme-like_dom_sf"/>
</dbReference>
<evidence type="ECO:0000256" key="21">
    <source>
        <dbReference type="ARBA" id="ARBA00023251"/>
    </source>
</evidence>
<dbReference type="GO" id="GO:0005886">
    <property type="term" value="C:plasma membrane"/>
    <property type="evidence" value="ECO:0007669"/>
    <property type="project" value="UniProtKB-SubCell"/>
</dbReference>
<keyword evidence="22" id="KW-0511">Multifunctional enzyme</keyword>
<keyword evidence="18" id="KW-0573">Peptidoglycan synthesis</keyword>
<dbReference type="FunFam" id="1.10.3810.10:FF:000003">
    <property type="entry name" value="Penicillin-binding protein 1a"/>
    <property type="match status" value="1"/>
</dbReference>
<evidence type="ECO:0000256" key="25">
    <source>
        <dbReference type="ARBA" id="ARBA00044770"/>
    </source>
</evidence>
<dbReference type="GO" id="GO:0046677">
    <property type="term" value="P:response to antibiotic"/>
    <property type="evidence" value="ECO:0007669"/>
    <property type="project" value="UniProtKB-KW"/>
</dbReference>
<dbReference type="Gene3D" id="3.40.710.10">
    <property type="entry name" value="DD-peptidase/beta-lactamase superfamily"/>
    <property type="match status" value="2"/>
</dbReference>
<dbReference type="GO" id="GO:0008360">
    <property type="term" value="P:regulation of cell shape"/>
    <property type="evidence" value="ECO:0007669"/>
    <property type="project" value="UniProtKB-KW"/>
</dbReference>
<comment type="similarity">
    <text evidence="5">In the N-terminal section; belongs to the glycosyltransferase 51 family.</text>
</comment>
<evidence type="ECO:0000256" key="17">
    <source>
        <dbReference type="ARBA" id="ARBA00022968"/>
    </source>
</evidence>
<evidence type="ECO:0000256" key="19">
    <source>
        <dbReference type="ARBA" id="ARBA00022989"/>
    </source>
</evidence>
<dbReference type="Proteomes" id="UP000585721">
    <property type="component" value="Unassembled WGS sequence"/>
</dbReference>